<comment type="caution">
    <text evidence="1">The sequence shown here is derived from an EMBL/GenBank/DDBJ whole genome shotgun (WGS) entry which is preliminary data.</text>
</comment>
<name>A0A0N0GM49_9NEIS</name>
<dbReference type="Proteomes" id="UP000037939">
    <property type="component" value="Unassembled WGS sequence"/>
</dbReference>
<accession>A0A0N0GM49</accession>
<dbReference type="AlphaFoldDB" id="A0A0N0GM49"/>
<keyword evidence="2" id="KW-1185">Reference proteome</keyword>
<dbReference type="EMBL" id="LAQT01000028">
    <property type="protein sequence ID" value="KPC50569.1"/>
    <property type="molecule type" value="Genomic_DNA"/>
</dbReference>
<sequence length="333" mass="34976">MIGGGPVEVDHAKVAADAVSGLQHHDAVVRQLAGLGGRTGRKAADVQDGRCTQRGAIGRHQGQRVIGAHGQCALQIKRVAQRQLPRATQYRVAPGRHIQTGPTENAALAKHQRAVIDVDCAGAGRASERGGAAAILVKRASAGERAFQHKGVTAIDCQRAAVADIAGHRARSAARPQLQCALQDVGLAGERVVAGQNQGATAGFDQPARPRNHAIKRAIYADVVGERAQAQRHAAPARQVIDELRLVGQIQRRPRGNLHPAAAGDRVERVERHGARCHSGRAGIVLRIEQHQRTGPGLDQVAAAIDHGLQTQRDAAVEVDGAVINDAGMQGAA</sequence>
<evidence type="ECO:0000313" key="1">
    <source>
        <dbReference type="EMBL" id="KPC50569.1"/>
    </source>
</evidence>
<gene>
    <name evidence="1" type="ORF">WG78_17230</name>
</gene>
<reference evidence="1 2" key="1">
    <citation type="submission" date="2015-07" db="EMBL/GenBank/DDBJ databases">
        <title>Draft genome sequence of the Amantichitinum ursilacus IGB-41, a new chitin-degrading bacterium.</title>
        <authorList>
            <person name="Kirstahler P."/>
            <person name="Guenther M."/>
            <person name="Grumaz C."/>
            <person name="Rupp S."/>
            <person name="Zibek S."/>
            <person name="Sohn K."/>
        </authorList>
    </citation>
    <scope>NUCLEOTIDE SEQUENCE [LARGE SCALE GENOMIC DNA]</scope>
    <source>
        <strain evidence="1 2">IGB-41</strain>
    </source>
</reference>
<proteinExistence type="predicted"/>
<organism evidence="1 2">
    <name type="scientific">Amantichitinum ursilacus</name>
    <dbReference type="NCBI Taxonomy" id="857265"/>
    <lineage>
        <taxon>Bacteria</taxon>
        <taxon>Pseudomonadati</taxon>
        <taxon>Pseudomonadota</taxon>
        <taxon>Betaproteobacteria</taxon>
        <taxon>Neisseriales</taxon>
        <taxon>Chitinibacteraceae</taxon>
        <taxon>Amantichitinum</taxon>
    </lineage>
</organism>
<evidence type="ECO:0000313" key="2">
    <source>
        <dbReference type="Proteomes" id="UP000037939"/>
    </source>
</evidence>
<protein>
    <submittedName>
        <fullName evidence="1">Uncharacterized protein</fullName>
    </submittedName>
</protein>